<dbReference type="SMART" id="SM00239">
    <property type="entry name" value="C2"/>
    <property type="match status" value="1"/>
</dbReference>
<evidence type="ECO:0000259" key="9">
    <source>
        <dbReference type="PROSITE" id="PS50004"/>
    </source>
</evidence>
<feature type="compositionally biased region" description="Polar residues" evidence="8">
    <location>
        <begin position="879"/>
        <end position="897"/>
    </location>
</feature>
<dbReference type="PANTHER" id="PTHR10336">
    <property type="entry name" value="PHOSPHOINOSITIDE-SPECIFIC PHOSPHOLIPASE C FAMILY PROTEIN"/>
    <property type="match status" value="1"/>
</dbReference>
<evidence type="ECO:0000256" key="5">
    <source>
        <dbReference type="ARBA" id="ARBA00023224"/>
    </source>
</evidence>
<dbReference type="Gene3D" id="2.60.40.150">
    <property type="entry name" value="C2 domain"/>
    <property type="match status" value="1"/>
</dbReference>
<reference evidence="13" key="1">
    <citation type="submission" date="2018-04" db="EMBL/GenBank/DDBJ databases">
        <title>Transcriptome assembly of Sipha flava.</title>
        <authorList>
            <person name="Scully E.D."/>
            <person name="Geib S.M."/>
            <person name="Palmer N.A."/>
            <person name="Koch K."/>
            <person name="Bradshaw J."/>
            <person name="Heng-Moss T."/>
            <person name="Sarath G."/>
        </authorList>
    </citation>
    <scope>NUCLEOTIDE SEQUENCE</scope>
</reference>
<dbReference type="GO" id="GO:0007265">
    <property type="term" value="P:Ras protein signal transduction"/>
    <property type="evidence" value="ECO:0007669"/>
    <property type="project" value="TreeGrafter"/>
</dbReference>
<dbReference type="GO" id="GO:0046488">
    <property type="term" value="P:phosphatidylinositol metabolic process"/>
    <property type="evidence" value="ECO:0007669"/>
    <property type="project" value="TreeGrafter"/>
</dbReference>
<feature type="compositionally biased region" description="Basic and acidic residues" evidence="8">
    <location>
        <begin position="769"/>
        <end position="780"/>
    </location>
</feature>
<dbReference type="GO" id="GO:0004435">
    <property type="term" value="F:phosphatidylinositol-4,5-bisphosphate phospholipase C activity"/>
    <property type="evidence" value="ECO:0007669"/>
    <property type="project" value="UniProtKB-EC"/>
</dbReference>
<dbReference type="InterPro" id="IPR000909">
    <property type="entry name" value="PLipase_C_PInositol-sp_X_dom"/>
</dbReference>
<evidence type="ECO:0000256" key="4">
    <source>
        <dbReference type="ARBA" id="ARBA00023098"/>
    </source>
</evidence>
<dbReference type="PROSITE" id="PS50009">
    <property type="entry name" value="RASGEF_CAT"/>
    <property type="match status" value="1"/>
</dbReference>
<evidence type="ECO:0000256" key="8">
    <source>
        <dbReference type="SAM" id="MobiDB-lite"/>
    </source>
</evidence>
<feature type="region of interest" description="Disordered" evidence="8">
    <location>
        <begin position="878"/>
        <end position="897"/>
    </location>
</feature>
<feature type="compositionally biased region" description="Polar residues" evidence="8">
    <location>
        <begin position="1152"/>
        <end position="1200"/>
    </location>
</feature>
<keyword evidence="3 7" id="KW-0442">Lipid degradation</keyword>
<dbReference type="PROSITE" id="PS50007">
    <property type="entry name" value="PIPLC_X_DOMAIN"/>
    <property type="match status" value="1"/>
</dbReference>
<gene>
    <name evidence="13" type="primary">Plce1_1</name>
    <name evidence="13" type="ORF">g.130543</name>
</gene>
<evidence type="ECO:0000313" key="13">
    <source>
        <dbReference type="EMBL" id="MBY69850.1"/>
    </source>
</evidence>
<dbReference type="PROSITE" id="PS50200">
    <property type="entry name" value="RA"/>
    <property type="match status" value="2"/>
</dbReference>
<dbReference type="OrthoDB" id="269822at2759"/>
<dbReference type="Gene3D" id="3.10.20.90">
    <property type="entry name" value="Phosphatidylinositol 3-kinase Catalytic Subunit, Chain A, domain 1"/>
    <property type="match status" value="2"/>
</dbReference>
<feature type="compositionally biased region" description="Acidic residues" evidence="8">
    <location>
        <begin position="1205"/>
        <end position="1219"/>
    </location>
</feature>
<feature type="region of interest" description="Disordered" evidence="8">
    <location>
        <begin position="1291"/>
        <end position="1311"/>
    </location>
</feature>
<feature type="compositionally biased region" description="Basic and acidic residues" evidence="8">
    <location>
        <begin position="1247"/>
        <end position="1258"/>
    </location>
</feature>
<evidence type="ECO:0000256" key="3">
    <source>
        <dbReference type="ARBA" id="ARBA00022963"/>
    </source>
</evidence>
<dbReference type="Gene3D" id="1.10.840.10">
    <property type="entry name" value="Ras guanine-nucleotide exchange factors catalytic domain"/>
    <property type="match status" value="1"/>
</dbReference>
<dbReference type="Pfam" id="PF00168">
    <property type="entry name" value="C2"/>
    <property type="match status" value="1"/>
</dbReference>
<feature type="region of interest" description="Disordered" evidence="8">
    <location>
        <begin position="1955"/>
        <end position="1987"/>
    </location>
</feature>
<proteinExistence type="predicted"/>
<feature type="domain" description="Ras-GEF" evidence="11">
    <location>
        <begin position="201"/>
        <end position="455"/>
    </location>
</feature>
<keyword evidence="2 7" id="KW-0378">Hydrolase</keyword>
<dbReference type="InterPro" id="IPR029071">
    <property type="entry name" value="Ubiquitin-like_domsf"/>
</dbReference>
<dbReference type="Pfam" id="PF00388">
    <property type="entry name" value="PI-PLC-X"/>
    <property type="match status" value="1"/>
</dbReference>
<dbReference type="GO" id="GO:0005085">
    <property type="term" value="F:guanyl-nucleotide exchange factor activity"/>
    <property type="evidence" value="ECO:0007669"/>
    <property type="project" value="UniProtKB-KW"/>
</dbReference>
<evidence type="ECO:0000259" key="10">
    <source>
        <dbReference type="PROSITE" id="PS50008"/>
    </source>
</evidence>
<dbReference type="GO" id="GO:0016042">
    <property type="term" value="P:lipid catabolic process"/>
    <property type="evidence" value="ECO:0007669"/>
    <property type="project" value="UniProtKB-KW"/>
</dbReference>
<dbReference type="SMART" id="SM00314">
    <property type="entry name" value="RA"/>
    <property type="match status" value="2"/>
</dbReference>
<feature type="region of interest" description="Disordered" evidence="8">
    <location>
        <begin position="1152"/>
        <end position="1219"/>
    </location>
</feature>
<dbReference type="GO" id="GO:0048015">
    <property type="term" value="P:phosphatidylinositol-mediated signaling"/>
    <property type="evidence" value="ECO:0007669"/>
    <property type="project" value="TreeGrafter"/>
</dbReference>
<feature type="domain" description="Ras-associating" evidence="12">
    <location>
        <begin position="1789"/>
        <end position="1871"/>
    </location>
</feature>
<dbReference type="FunFam" id="3.20.20.190:FF:000039">
    <property type="entry name" value="Phosphoinositide phospholipase C"/>
    <property type="match status" value="1"/>
</dbReference>
<feature type="domain" description="Ras-associating" evidence="12">
    <location>
        <begin position="1614"/>
        <end position="1755"/>
    </location>
</feature>
<dbReference type="Pfam" id="PF00788">
    <property type="entry name" value="RA"/>
    <property type="match status" value="1"/>
</dbReference>
<dbReference type="InterPro" id="IPR035892">
    <property type="entry name" value="C2_domain_sf"/>
</dbReference>
<dbReference type="Pfam" id="PF09279">
    <property type="entry name" value="EF-hand_like"/>
    <property type="match status" value="1"/>
</dbReference>
<dbReference type="PANTHER" id="PTHR10336:SF6">
    <property type="entry name" value="1-PHOSPHATIDYLINOSITOL 4,5-BISPHOSPHATE PHOSPHODIESTERASE EPSILON-1"/>
    <property type="match status" value="1"/>
</dbReference>
<dbReference type="InterPro" id="IPR015359">
    <property type="entry name" value="PLC_EF-hand-like"/>
</dbReference>
<dbReference type="SUPFAM" id="SSF49562">
    <property type="entry name" value="C2 domain (Calcium/lipid-binding domain, CaLB)"/>
    <property type="match status" value="1"/>
</dbReference>
<dbReference type="InterPro" id="IPR017946">
    <property type="entry name" value="PLC-like_Pdiesterase_TIM-brl"/>
</dbReference>
<dbReference type="CDD" id="cd00275">
    <property type="entry name" value="C2_PLC_like"/>
    <property type="match status" value="1"/>
</dbReference>
<dbReference type="InterPro" id="IPR001895">
    <property type="entry name" value="RASGEF_cat_dom"/>
</dbReference>
<evidence type="ECO:0000256" key="6">
    <source>
        <dbReference type="PROSITE-ProRule" id="PRU00168"/>
    </source>
</evidence>
<dbReference type="InterPro" id="IPR001192">
    <property type="entry name" value="PI-PLC_fam"/>
</dbReference>
<feature type="domain" description="PI-PLC Y-box" evidence="10">
    <location>
        <begin position="1270"/>
        <end position="1434"/>
    </location>
</feature>
<dbReference type="InterPro" id="IPR011992">
    <property type="entry name" value="EF-hand-dom_pair"/>
</dbReference>
<dbReference type="InterPro" id="IPR023578">
    <property type="entry name" value="Ras_GEF_dom_sf"/>
</dbReference>
<dbReference type="EMBL" id="GGMS01000647">
    <property type="protein sequence ID" value="MBY69850.1"/>
    <property type="molecule type" value="Transcribed_RNA"/>
</dbReference>
<dbReference type="InterPro" id="IPR036964">
    <property type="entry name" value="RASGEF_cat_dom_sf"/>
</dbReference>
<feature type="compositionally biased region" description="Gly residues" evidence="8">
    <location>
        <begin position="1959"/>
        <end position="1969"/>
    </location>
</feature>
<dbReference type="SMART" id="SM00149">
    <property type="entry name" value="PLCYc"/>
    <property type="match status" value="1"/>
</dbReference>
<dbReference type="Pfam" id="PF00617">
    <property type="entry name" value="RasGEF"/>
    <property type="match status" value="1"/>
</dbReference>
<protein>
    <recommendedName>
        <fullName evidence="1 7">Phosphoinositide phospholipase C</fullName>
        <ecNumber evidence="1 7">3.1.4.11</ecNumber>
    </recommendedName>
</protein>
<evidence type="ECO:0000256" key="1">
    <source>
        <dbReference type="ARBA" id="ARBA00012368"/>
    </source>
</evidence>
<keyword evidence="4 7" id="KW-0443">Lipid metabolism</keyword>
<dbReference type="PROSITE" id="PS50004">
    <property type="entry name" value="C2"/>
    <property type="match status" value="1"/>
</dbReference>
<evidence type="ECO:0000256" key="2">
    <source>
        <dbReference type="ARBA" id="ARBA00022801"/>
    </source>
</evidence>
<feature type="region of interest" description="Disordered" evidence="8">
    <location>
        <begin position="754"/>
        <end position="782"/>
    </location>
</feature>
<dbReference type="Pfam" id="PF00387">
    <property type="entry name" value="PI-PLC-Y"/>
    <property type="match status" value="1"/>
</dbReference>
<keyword evidence="5" id="KW-0807">Transducer</keyword>
<dbReference type="GO" id="GO:0051209">
    <property type="term" value="P:release of sequestered calcium ion into cytosol"/>
    <property type="evidence" value="ECO:0007669"/>
    <property type="project" value="TreeGrafter"/>
</dbReference>
<dbReference type="InterPro" id="IPR001711">
    <property type="entry name" value="PLipase_C_Pinositol-sp_Y"/>
</dbReference>
<dbReference type="GO" id="GO:0007186">
    <property type="term" value="P:G protein-coupled receptor signaling pathway"/>
    <property type="evidence" value="ECO:0007669"/>
    <property type="project" value="TreeGrafter"/>
</dbReference>
<evidence type="ECO:0000259" key="12">
    <source>
        <dbReference type="PROSITE" id="PS50200"/>
    </source>
</evidence>
<accession>A0A2S2PWW2</accession>
<evidence type="ECO:0000256" key="7">
    <source>
        <dbReference type="RuleBase" id="RU361133"/>
    </source>
</evidence>
<sequence length="2003" mass="226466">MLCFIRNCCCYVGDEEKRSRFVIGNLGESELKKVVNHTILNDSELQLKKIYIERCKRLPAFGCNLYFVKEVQRGRTKTKAARLLGLSFDKIILLDNKTKILSKCQNTQDLLQWQTVFRRKRNKVSFEFRNSKWTLGTPTERSLRDIDFVLLQILQEIDSNFLELHSVITPPQLPKPLELGEIILDDTVATELDTLRRILHFPEEVALLISNKENDLFYDVPPLDFLRQVTLDQDGTNVCNTSVKKLIDRFNAVSSWTTHLILTRPTYEDQKAILSCLLRVAKECWNIGNFNGAMEIIAGLKSEKIKLFMQAVLENEKVPLFHFLTDALLSAPQYENILQKALAIPDCPVIPFFGSFMREIRKIMKETPSNIVLTDQDGKFLSETFSEHEYLDGYTTMLGLDGIVNMEKIYKVQAVLEELSNFHRHYFDRKTYSSKVKALQEGETLEEIEEDSDQKYVPIQSLAYDYGVSLIPLPKSPNSKDFIIGHHDLQILHHGATVVNWTADAGSNRSARIFMRLERNCSTLTWGKTSWSALKRTSGTPDFSLKADPEDCIPNALRNRSSVDCTSVVGLQEGYLELSCVRDIFIGNAVGRDRVKTDGMTILRKYNLHNYSISECCLGLVYGNNTSENRILYILAPPMILSTWHDGLQKVIKKLREVIKTVDKRTIWLKNNYIQQYLISAGRGPMTSDAIRLFGGRDWSMAGNGTSNPSPEISIAKRAASMRFRKKKSVASVSNDGLLKPYDVNDLYNKSRVDLTGSAGNSPSTSHSQTEDDKKQESLDKNIVVESSITIGDKTIQKPKESTMSDIHNSTMTPNNLQLDFDDFGSLFDSFNLRMRKDLRDIFDQIRLNSYGTNRLTDEKNTHNNNNSTTLLVPRIASDQPQTSNGTSKNSGPNLMQPTSTVVQKKRIFDAIAASSIISNSSGVETSRSAATWTINELIHFLENKQMTPCTEKEARILIQTHEPDPEISARNCLSFEGFAKYMMYKENSVYNETDSVIIESDMNYPLSCYYIASSHNTYLTGHQLKGESSIDLYSRVLLAGCRCVELDCWDGDDGNPLIYHGHTFTSKIPFLGAVDTINRHAFVSSPYPVILSIENHCSLVQQARMAEIFENVFGEKLVTGFMFESDYEPQLPSPNQLKYKILIKNKKIASSETEVSRPRTNNSITKSSQGASTSAASHHTNVGPHRSSSTSAGTTTNDDVITIVEEEEDYYNDDDYEDYDDEDEVDFKKIRVDKLGRIRYKLGSKSNEKGTDDDASKNKKHNSQIAKELSDIVIYVQAIKFSGLNKISPSNSVKNKRKTDGVTAGMSSTMSAGTAAAASPAVAEHHHGRGGPSVNVHHPCYKCSSLTESSAKKLTRKRPTELLAHSETQLVRVYPASMRIDSSNFNPLNFWAYGVQMAALNYQSDEATASHVNAAMFEQNGRCGYVLKPRVMRDPTHALYRRFDPTEECFDGLNPICFSVCVVSGQYMSPAVCSQRVSVYVEVEVIGIPMDSMKMRSKTVYYNSMNPVWNETFTFHVLFDELAFVRFVVVESGTNHTLAQRVVPLKCMRYGFQHVNMRTTHNRPLPLTTLFVYTRCTDGGPDGLANHHRDSVTPAPDADNGTAHHYGPMPKRKTFYVMVYGVFSENTYVMFKVTQDSTATDVIKQAIEKRDESDDETSSYVLLEEVGYKWDGLNAAPADRSPSSLCALSDCFGWVPTRRRNTERKPKRKTYRRIGWKSGDAQMVQRVLAFDEKPLQAQSGWKGDGYFVLKKIGDDPSSRSWLISLQSRKSKKGKSWDEIQTFLVCIYNVSEERSYVILKVPISSTAQDIVAQILVKARRMENPMLFILVEEQQWTKTDIRYRVLDDDELVYKTQNQWSRVGRFVLEERYSQDDPPEGYQGLMSMTSHAIRTFSRVCRLRRGLAMFGQRWRACGLPMFPGQFTQRPENFRDIVIWEAAQAHKKMLAKRERTLRANLEKGGSGDGGGGLERGCDDEGSGGEDAEESTSTGFFKAPARLFGFWRS</sequence>
<organism evidence="13">
    <name type="scientific">Sipha flava</name>
    <name type="common">yellow sugarcane aphid</name>
    <dbReference type="NCBI Taxonomy" id="143950"/>
    <lineage>
        <taxon>Eukaryota</taxon>
        <taxon>Metazoa</taxon>
        <taxon>Ecdysozoa</taxon>
        <taxon>Arthropoda</taxon>
        <taxon>Hexapoda</taxon>
        <taxon>Insecta</taxon>
        <taxon>Pterygota</taxon>
        <taxon>Neoptera</taxon>
        <taxon>Paraneoptera</taxon>
        <taxon>Hemiptera</taxon>
        <taxon>Sternorrhyncha</taxon>
        <taxon>Aphidomorpha</taxon>
        <taxon>Aphidoidea</taxon>
        <taxon>Aphididae</taxon>
        <taxon>Sipha</taxon>
    </lineage>
</organism>
<feature type="region of interest" description="Disordered" evidence="8">
    <location>
        <begin position="1585"/>
        <end position="1606"/>
    </location>
</feature>
<dbReference type="SUPFAM" id="SSF48366">
    <property type="entry name" value="Ras GEF"/>
    <property type="match status" value="1"/>
</dbReference>
<feature type="region of interest" description="Disordered" evidence="8">
    <location>
        <begin position="1245"/>
        <end position="1264"/>
    </location>
</feature>
<feature type="compositionally biased region" description="Acidic residues" evidence="8">
    <location>
        <begin position="1972"/>
        <end position="1984"/>
    </location>
</feature>
<dbReference type="SMART" id="SM00148">
    <property type="entry name" value="PLCXc"/>
    <property type="match status" value="1"/>
</dbReference>
<dbReference type="SUPFAM" id="SSF47473">
    <property type="entry name" value="EF-hand"/>
    <property type="match status" value="1"/>
</dbReference>
<name>A0A2S2PWW2_9HEMI</name>
<dbReference type="EC" id="3.1.4.11" evidence="1 7"/>
<dbReference type="Gene3D" id="3.20.20.190">
    <property type="entry name" value="Phosphatidylinositol (PI) phosphodiesterase"/>
    <property type="match status" value="1"/>
</dbReference>
<evidence type="ECO:0000259" key="11">
    <source>
        <dbReference type="PROSITE" id="PS50009"/>
    </source>
</evidence>
<feature type="domain" description="C2" evidence="9">
    <location>
        <begin position="1436"/>
        <end position="1566"/>
    </location>
</feature>
<dbReference type="SUPFAM" id="SSF51695">
    <property type="entry name" value="PLC-like phosphodiesterases"/>
    <property type="match status" value="1"/>
</dbReference>
<keyword evidence="6" id="KW-0344">Guanine-nucleotide releasing factor</keyword>
<dbReference type="PROSITE" id="PS50008">
    <property type="entry name" value="PIPLC_Y_DOMAIN"/>
    <property type="match status" value="1"/>
</dbReference>
<dbReference type="InterPro" id="IPR000159">
    <property type="entry name" value="RA_dom"/>
</dbReference>
<dbReference type="InterPro" id="IPR000008">
    <property type="entry name" value="C2_dom"/>
</dbReference>
<dbReference type="Gene3D" id="1.10.238.10">
    <property type="entry name" value="EF-hand"/>
    <property type="match status" value="1"/>
</dbReference>
<dbReference type="PRINTS" id="PR00390">
    <property type="entry name" value="PHPHLIPASEC"/>
</dbReference>
<feature type="compositionally biased region" description="Polar residues" evidence="8">
    <location>
        <begin position="758"/>
        <end position="768"/>
    </location>
</feature>
<dbReference type="SUPFAM" id="SSF54236">
    <property type="entry name" value="Ubiquitin-like"/>
    <property type="match status" value="3"/>
</dbReference>
<dbReference type="SMART" id="SM00147">
    <property type="entry name" value="RasGEF"/>
    <property type="match status" value="1"/>
</dbReference>
<comment type="catalytic activity">
    <reaction evidence="7">
        <text>a 1,2-diacyl-sn-glycero-3-phospho-(1D-myo-inositol-4,5-bisphosphate) + H2O = 1D-myo-inositol 1,4,5-trisphosphate + a 1,2-diacyl-sn-glycerol + H(+)</text>
        <dbReference type="Rhea" id="RHEA:33179"/>
        <dbReference type="ChEBI" id="CHEBI:15377"/>
        <dbReference type="ChEBI" id="CHEBI:15378"/>
        <dbReference type="ChEBI" id="CHEBI:17815"/>
        <dbReference type="ChEBI" id="CHEBI:58456"/>
        <dbReference type="ChEBI" id="CHEBI:203600"/>
        <dbReference type="EC" id="3.1.4.11"/>
    </reaction>
</comment>